<dbReference type="HOGENOM" id="CLU_2593572_0_0_1"/>
<feature type="region of interest" description="Disordered" evidence="1">
    <location>
        <begin position="1"/>
        <end position="80"/>
    </location>
</feature>
<dbReference type="PaxDb" id="65489-OBART05G08590.1"/>
<evidence type="ECO:0000256" key="1">
    <source>
        <dbReference type="SAM" id="MobiDB-lite"/>
    </source>
</evidence>
<dbReference type="AlphaFoldDB" id="A0A0D3G4Z0"/>
<dbReference type="Gramene" id="OBART05G08590.1">
    <property type="protein sequence ID" value="OBART05G08590.1"/>
    <property type="gene ID" value="OBART05G08590"/>
</dbReference>
<feature type="compositionally biased region" description="Basic and acidic residues" evidence="1">
    <location>
        <begin position="46"/>
        <end position="58"/>
    </location>
</feature>
<evidence type="ECO:0000313" key="2">
    <source>
        <dbReference type="EnsemblPlants" id="OBART05G08590.1"/>
    </source>
</evidence>
<dbReference type="EnsemblPlants" id="OBART05G08590.1">
    <property type="protein sequence ID" value="OBART05G08590.1"/>
    <property type="gene ID" value="OBART05G08590"/>
</dbReference>
<keyword evidence="3" id="KW-1185">Reference proteome</keyword>
<evidence type="ECO:0000313" key="3">
    <source>
        <dbReference type="Proteomes" id="UP000026960"/>
    </source>
</evidence>
<organism evidence="2">
    <name type="scientific">Oryza barthii</name>
    <dbReference type="NCBI Taxonomy" id="65489"/>
    <lineage>
        <taxon>Eukaryota</taxon>
        <taxon>Viridiplantae</taxon>
        <taxon>Streptophyta</taxon>
        <taxon>Embryophyta</taxon>
        <taxon>Tracheophyta</taxon>
        <taxon>Spermatophyta</taxon>
        <taxon>Magnoliopsida</taxon>
        <taxon>Liliopsida</taxon>
        <taxon>Poales</taxon>
        <taxon>Poaceae</taxon>
        <taxon>BOP clade</taxon>
        <taxon>Oryzoideae</taxon>
        <taxon>Oryzeae</taxon>
        <taxon>Oryzinae</taxon>
        <taxon>Oryza</taxon>
    </lineage>
</organism>
<reference evidence="2" key="1">
    <citation type="journal article" date="2009" name="Rice">
        <title>De Novo Next Generation Sequencing of Plant Genomes.</title>
        <authorList>
            <person name="Rounsley S."/>
            <person name="Marri P.R."/>
            <person name="Yu Y."/>
            <person name="He R."/>
            <person name="Sisneros N."/>
            <person name="Goicoechea J.L."/>
            <person name="Lee S.J."/>
            <person name="Angelova A."/>
            <person name="Kudrna D."/>
            <person name="Luo M."/>
            <person name="Affourtit J."/>
            <person name="Desany B."/>
            <person name="Knight J."/>
            <person name="Niazi F."/>
            <person name="Egholm M."/>
            <person name="Wing R.A."/>
        </authorList>
    </citation>
    <scope>NUCLEOTIDE SEQUENCE [LARGE SCALE GENOMIC DNA]</scope>
    <source>
        <strain evidence="2">cv. IRGC 105608</strain>
    </source>
</reference>
<sequence>MAAWRKAVVGEGERRKGEEEAPVRQRSARRHSALGVVAPGSAARRPAVEDGGGKEGQPRWRLSGRRRLRPASATSTALVS</sequence>
<proteinExistence type="predicted"/>
<accession>A0A0D3G4Z0</accession>
<name>A0A0D3G4Z0_9ORYZ</name>
<protein>
    <submittedName>
        <fullName evidence="2">Uncharacterized protein</fullName>
    </submittedName>
</protein>
<dbReference type="Proteomes" id="UP000026960">
    <property type="component" value="Chromosome 5"/>
</dbReference>
<reference evidence="2" key="2">
    <citation type="submission" date="2015-03" db="UniProtKB">
        <authorList>
            <consortium name="EnsemblPlants"/>
        </authorList>
    </citation>
    <scope>IDENTIFICATION</scope>
</reference>
<feature type="compositionally biased region" description="Basic and acidic residues" evidence="1">
    <location>
        <begin position="11"/>
        <end position="23"/>
    </location>
</feature>